<evidence type="ECO:0000313" key="3">
    <source>
        <dbReference type="EMBL" id="EST44158.1"/>
    </source>
</evidence>
<evidence type="ECO:0000256" key="1">
    <source>
        <dbReference type="SAM" id="Coils"/>
    </source>
</evidence>
<dbReference type="EMBL" id="KI546126">
    <property type="protein sequence ID" value="EST44158.1"/>
    <property type="molecule type" value="Genomic_DNA"/>
</dbReference>
<protein>
    <submittedName>
        <fullName evidence="3">Collagen alpha 1 chain</fullName>
    </submittedName>
</protein>
<dbReference type="InterPro" id="IPR001680">
    <property type="entry name" value="WD40_rpt"/>
</dbReference>
<dbReference type="VEuPathDB" id="GiardiaDB:SS50377_23859"/>
<keyword evidence="3" id="KW-0176">Collagen</keyword>
<keyword evidence="5" id="KW-1185">Reference proteome</keyword>
<keyword evidence="1" id="KW-0175">Coiled coil</keyword>
<reference evidence="3 4" key="1">
    <citation type="journal article" date="2014" name="PLoS Genet.">
        <title>The Genome of Spironucleus salmonicida Highlights a Fish Pathogen Adapted to Fluctuating Environments.</title>
        <authorList>
            <person name="Xu F."/>
            <person name="Jerlstrom-Hultqvist J."/>
            <person name="Einarsson E."/>
            <person name="Astvaldsson A."/>
            <person name="Svard S.G."/>
            <person name="Andersson J.O."/>
        </authorList>
    </citation>
    <scope>NUCLEOTIDE SEQUENCE</scope>
    <source>
        <strain evidence="4">ATCC 50377</strain>
    </source>
</reference>
<dbReference type="InterPro" id="IPR015943">
    <property type="entry name" value="WD40/YVTN_repeat-like_dom_sf"/>
</dbReference>
<dbReference type="Proteomes" id="UP000018208">
    <property type="component" value="Unassembled WGS sequence"/>
</dbReference>
<accession>V6LIM5</accession>
<dbReference type="OrthoDB" id="2161379at2759"/>
<dbReference type="InterPro" id="IPR036322">
    <property type="entry name" value="WD40_repeat_dom_sf"/>
</dbReference>
<feature type="region of interest" description="Disordered" evidence="2">
    <location>
        <begin position="1"/>
        <end position="26"/>
    </location>
</feature>
<dbReference type="GO" id="GO:0031124">
    <property type="term" value="P:mRNA 3'-end processing"/>
    <property type="evidence" value="ECO:0007669"/>
    <property type="project" value="InterPro"/>
</dbReference>
<dbReference type="PANTHER" id="PTHR22836:SF0">
    <property type="entry name" value="PRE-MRNA 3' END PROCESSING PROTEIN WDR33"/>
    <property type="match status" value="1"/>
</dbReference>
<name>V6LIM5_9EUKA</name>
<proteinExistence type="predicted"/>
<dbReference type="SUPFAM" id="SSF50978">
    <property type="entry name" value="WD40 repeat-like"/>
    <property type="match status" value="1"/>
</dbReference>
<dbReference type="Gene3D" id="2.130.10.10">
    <property type="entry name" value="YVTN repeat-like/Quinoprotein amine dehydrogenase"/>
    <property type="match status" value="2"/>
</dbReference>
<evidence type="ECO:0000313" key="4">
    <source>
        <dbReference type="EMBL" id="KAH0573924.1"/>
    </source>
</evidence>
<evidence type="ECO:0000256" key="2">
    <source>
        <dbReference type="SAM" id="MobiDB-lite"/>
    </source>
</evidence>
<dbReference type="SMART" id="SM00320">
    <property type="entry name" value="WD40"/>
    <property type="match status" value="7"/>
</dbReference>
<evidence type="ECO:0000313" key="5">
    <source>
        <dbReference type="Proteomes" id="UP000018208"/>
    </source>
</evidence>
<dbReference type="GO" id="GO:0005847">
    <property type="term" value="C:mRNA cleavage and polyadenylation specificity factor complex"/>
    <property type="evidence" value="ECO:0007669"/>
    <property type="project" value="TreeGrafter"/>
</dbReference>
<dbReference type="AlphaFoldDB" id="V6LIM5"/>
<dbReference type="PANTHER" id="PTHR22836">
    <property type="entry name" value="WD40 REPEAT PROTEIN"/>
    <property type="match status" value="1"/>
</dbReference>
<dbReference type="EMBL" id="AUWU02000004">
    <property type="protein sequence ID" value="KAH0573924.1"/>
    <property type="molecule type" value="Genomic_DNA"/>
</dbReference>
<organism evidence="3">
    <name type="scientific">Spironucleus salmonicida</name>
    <dbReference type="NCBI Taxonomy" id="348837"/>
    <lineage>
        <taxon>Eukaryota</taxon>
        <taxon>Metamonada</taxon>
        <taxon>Diplomonadida</taxon>
        <taxon>Hexamitidae</taxon>
        <taxon>Hexamitinae</taxon>
        <taxon>Spironucleus</taxon>
    </lineage>
</organism>
<reference evidence="4" key="2">
    <citation type="submission" date="2020-12" db="EMBL/GenBank/DDBJ databases">
        <title>New Spironucleus salmonicida genome in near-complete chromosomes.</title>
        <authorList>
            <person name="Xu F."/>
            <person name="Kurt Z."/>
            <person name="Jimenez-Gonzalez A."/>
            <person name="Astvaldsson A."/>
            <person name="Andersson J.O."/>
            <person name="Svard S.G."/>
        </authorList>
    </citation>
    <scope>NUCLEOTIDE SEQUENCE</scope>
    <source>
        <strain evidence="4">ATCC 50377</strain>
    </source>
</reference>
<sequence>MQPRGFNNRQNQPRRDGSEASKAKSNKTVDIQHAYCNKYSSLNLLNQLRLNIIPLPPLESSDRLITEPSQILTKYVNRRKCEIKHQQQKQYADLIFSRYNPDGRFLFVGTNHGSIYLYNTYDFSFHYQYYLTNNKTFNQAQGHTDISFHPDNSNLAYISTNKGVIVTVPNLLHFDSEDKQIEKLEIFNDVKISGISVASCGEIMLCGCENGRVAVVDLKNRFKPKFEGYVLNKTEEIVFYKGVNCVAAHPFSREIFAAGGDNVVIIDGRTREVTQTIIYNQNSEDTINKIYFHHSGSLLFILGNSGTKIFDIRNSSIPVFQTKSTVEASSFCWNPLSQNSFAIGDVNGDINFYDLSNTNQNFNFEAPEIEFYRNSDFIDVKTLILQPISKIQGAHRNSQNIGVKIIDLHAHPLGNSLASAGADKDVRFWTSFGAGCFQFDKFHQGGVDPTMGELQFNQSHRELNNQQGDSELFQHLKEIRELETRVGEDIFSREEVQKSMKQYIATAEERYRELEEAAGGFVRERDLGGVVE</sequence>
<feature type="compositionally biased region" description="Polar residues" evidence="2">
    <location>
        <begin position="1"/>
        <end position="11"/>
    </location>
</feature>
<gene>
    <name evidence="3" type="ORF">SS50377_16063</name>
    <name evidence="4" type="ORF">SS50377_23859</name>
</gene>
<dbReference type="InterPro" id="IPR045245">
    <property type="entry name" value="Pfs2-like"/>
</dbReference>
<feature type="compositionally biased region" description="Basic and acidic residues" evidence="2">
    <location>
        <begin position="13"/>
        <end position="22"/>
    </location>
</feature>
<feature type="coiled-coil region" evidence="1">
    <location>
        <begin position="497"/>
        <end position="524"/>
    </location>
</feature>